<evidence type="ECO:0000313" key="11">
    <source>
        <dbReference type="EMBL" id="CAG8456713.1"/>
    </source>
</evidence>
<feature type="region of interest" description="Disordered" evidence="9">
    <location>
        <begin position="1"/>
        <end position="28"/>
    </location>
</feature>
<keyword evidence="2" id="KW-0813">Transport</keyword>
<dbReference type="FunFam" id="3.30.559.70:FF:000003">
    <property type="entry name" value="Carnitine acetyl transferase FacC"/>
    <property type="match status" value="1"/>
</dbReference>
<keyword evidence="4" id="KW-0276">Fatty acid metabolism</keyword>
<organism evidence="11 12">
    <name type="scientific">Ambispora gerdemannii</name>
    <dbReference type="NCBI Taxonomy" id="144530"/>
    <lineage>
        <taxon>Eukaryota</taxon>
        <taxon>Fungi</taxon>
        <taxon>Fungi incertae sedis</taxon>
        <taxon>Mucoromycota</taxon>
        <taxon>Glomeromycotina</taxon>
        <taxon>Glomeromycetes</taxon>
        <taxon>Archaeosporales</taxon>
        <taxon>Ambisporaceae</taxon>
        <taxon>Ambispora</taxon>
    </lineage>
</organism>
<dbReference type="FunFam" id="3.30.559.10:FF:000019">
    <property type="entry name" value="Carnitine acetyl transferase"/>
    <property type="match status" value="1"/>
</dbReference>
<evidence type="ECO:0000256" key="9">
    <source>
        <dbReference type="SAM" id="MobiDB-lite"/>
    </source>
</evidence>
<dbReference type="SUPFAM" id="SSF52777">
    <property type="entry name" value="CoA-dependent acyltransferases"/>
    <property type="match status" value="2"/>
</dbReference>
<dbReference type="Proteomes" id="UP000789831">
    <property type="component" value="Unassembled WGS sequence"/>
</dbReference>
<dbReference type="AlphaFoldDB" id="A0A9N8VIC3"/>
<gene>
    <name evidence="11" type="ORF">AGERDE_LOCUS2037</name>
</gene>
<dbReference type="Gene3D" id="3.30.559.70">
    <property type="entry name" value="Choline/Carnitine o-acyltransferase, domain 2"/>
    <property type="match status" value="1"/>
</dbReference>
<evidence type="ECO:0000256" key="2">
    <source>
        <dbReference type="ARBA" id="ARBA00022448"/>
    </source>
</evidence>
<feature type="domain" description="Choline/carnitine acyltransferase" evidence="10">
    <location>
        <begin position="425"/>
        <end position="596"/>
    </location>
</feature>
<dbReference type="InterPro" id="IPR042572">
    <property type="entry name" value="Carn_acyl_trans_N"/>
</dbReference>
<evidence type="ECO:0000256" key="3">
    <source>
        <dbReference type="ARBA" id="ARBA00022679"/>
    </source>
</evidence>
<dbReference type="EMBL" id="CAJVPL010000159">
    <property type="protein sequence ID" value="CAG8456713.1"/>
    <property type="molecule type" value="Genomic_DNA"/>
</dbReference>
<dbReference type="PROSITE" id="PS00440">
    <property type="entry name" value="ACYLTRANSF_C_2"/>
    <property type="match status" value="1"/>
</dbReference>
<dbReference type="OrthoDB" id="240216at2759"/>
<accession>A0A9N8VIC3</accession>
<keyword evidence="3 8" id="KW-0808">Transferase</keyword>
<evidence type="ECO:0000256" key="8">
    <source>
        <dbReference type="RuleBase" id="RU003801"/>
    </source>
</evidence>
<evidence type="ECO:0000256" key="7">
    <source>
        <dbReference type="PIRSR" id="PIRSR600542-1"/>
    </source>
</evidence>
<dbReference type="PROSITE" id="PS00439">
    <property type="entry name" value="ACYLTRANSF_C_1"/>
    <property type="match status" value="1"/>
</dbReference>
<dbReference type="Pfam" id="PF00755">
    <property type="entry name" value="Carn_acyltransf"/>
    <property type="match status" value="2"/>
</dbReference>
<dbReference type="Gene3D" id="3.30.559.10">
    <property type="entry name" value="Chloramphenicol acetyltransferase-like domain"/>
    <property type="match status" value="1"/>
</dbReference>
<evidence type="ECO:0000256" key="4">
    <source>
        <dbReference type="ARBA" id="ARBA00022832"/>
    </source>
</evidence>
<dbReference type="GO" id="GO:0005739">
    <property type="term" value="C:mitochondrion"/>
    <property type="evidence" value="ECO:0007669"/>
    <property type="project" value="TreeGrafter"/>
</dbReference>
<dbReference type="PANTHER" id="PTHR22589:SF29">
    <property type="entry name" value="MITOCHONDRIAL CARNITINE O-ACETYLTRANSFERASE-RELATED"/>
    <property type="match status" value="1"/>
</dbReference>
<sequence>MNSTNESITSNGMHSGKTYQHQDKLPKLPIPPLEETLEKYLVAVKPLQTLEQHEETKATVQQFLQNEGPELQKKLKRYADNKSSYIEEFWYDSYLNYSDSVVLNLNPFFVLEDDPTPARNNQVVRAASLIISSLKFVQALRSETLEPDVFRGTHLCMSQFQRLFGTARLPTEDGCKMDTDQNSQHIVVICRSQFYWFDVLDEDNEVAITEKTLVANLRAIKQDAQAMSVIEVAKHSVGILSTENRKTWAGLRKILENSENNKDSLKVLDSALFVVCLDEVSPTSGDDVANNMLCGSYDVQQAVQVGTCANRWYDKLQIIVCENGSAGVNFEHTGVDGHTVLRFVSDIYTDTILRFAQTINHQMKPLLRSSNHKQKPTNKTDTTPKKLEWVLIPEVCTGIRFAETRLSDLILQNEIKVLEFDKYAAYYGLYGSIECTYEPAMTKSFLHGRTEAIRSVTTNSAEFVKLFWSADASREDKMTALRKAIHTHVNLTKMCSKGLGQDRHLYALQCVWQREMRNTNLDEEKLPLIFKDSGWQTLNHTVISTSNCGNPALRLFGFGPVVSDGFGIGYIIKDEGIAFCASSKHRQTRRFLQTLENYLSDVQLQLISERQTPVLSPRDILNDENILNNGIMRTPSGYGPFNVGGGIEELLEHHKEEKKRVGRSLKLADY</sequence>
<comment type="similarity">
    <text evidence="1 8">Belongs to the carnitine/choline acetyltransferase family.</text>
</comment>
<proteinExistence type="inferred from homology"/>
<dbReference type="InterPro" id="IPR039551">
    <property type="entry name" value="Cho/carn_acyl_trans"/>
</dbReference>
<evidence type="ECO:0000259" key="10">
    <source>
        <dbReference type="Pfam" id="PF00755"/>
    </source>
</evidence>
<dbReference type="PANTHER" id="PTHR22589">
    <property type="entry name" value="CARNITINE O-ACYLTRANSFERASE"/>
    <property type="match status" value="1"/>
</dbReference>
<evidence type="ECO:0000256" key="6">
    <source>
        <dbReference type="ARBA" id="ARBA00023315"/>
    </source>
</evidence>
<feature type="compositionally biased region" description="Polar residues" evidence="9">
    <location>
        <begin position="1"/>
        <end position="19"/>
    </location>
</feature>
<keyword evidence="6 8" id="KW-0012">Acyltransferase</keyword>
<dbReference type="GO" id="GO:0006631">
    <property type="term" value="P:fatty acid metabolic process"/>
    <property type="evidence" value="ECO:0007669"/>
    <property type="project" value="UniProtKB-KW"/>
</dbReference>
<name>A0A9N8VIC3_9GLOM</name>
<dbReference type="GO" id="GO:0009437">
    <property type="term" value="P:carnitine metabolic process"/>
    <property type="evidence" value="ECO:0007669"/>
    <property type="project" value="TreeGrafter"/>
</dbReference>
<dbReference type="GO" id="GO:0004092">
    <property type="term" value="F:carnitine O-acetyltransferase activity"/>
    <property type="evidence" value="ECO:0007669"/>
    <property type="project" value="TreeGrafter"/>
</dbReference>
<evidence type="ECO:0000256" key="1">
    <source>
        <dbReference type="ARBA" id="ARBA00005232"/>
    </source>
</evidence>
<feature type="domain" description="Choline/carnitine acyltransferase" evidence="10">
    <location>
        <begin position="28"/>
        <end position="423"/>
    </location>
</feature>
<evidence type="ECO:0000256" key="5">
    <source>
        <dbReference type="ARBA" id="ARBA00023098"/>
    </source>
</evidence>
<evidence type="ECO:0000313" key="12">
    <source>
        <dbReference type="Proteomes" id="UP000789831"/>
    </source>
</evidence>
<dbReference type="InterPro" id="IPR042231">
    <property type="entry name" value="Cho/carn_acyl_trans_2"/>
</dbReference>
<dbReference type="InterPro" id="IPR023213">
    <property type="entry name" value="CAT-like_dom_sf"/>
</dbReference>
<dbReference type="InterPro" id="IPR000542">
    <property type="entry name" value="Carn_acyl_trans"/>
</dbReference>
<reference evidence="11" key="1">
    <citation type="submission" date="2021-06" db="EMBL/GenBank/DDBJ databases">
        <authorList>
            <person name="Kallberg Y."/>
            <person name="Tangrot J."/>
            <person name="Rosling A."/>
        </authorList>
    </citation>
    <scope>NUCLEOTIDE SEQUENCE</scope>
    <source>
        <strain evidence="11">MT106</strain>
    </source>
</reference>
<keyword evidence="5" id="KW-0443">Lipid metabolism</keyword>
<protein>
    <submittedName>
        <fullName evidence="11">8521_t:CDS:1</fullName>
    </submittedName>
</protein>
<feature type="active site" description="Proton acceptor" evidence="7">
    <location>
        <position position="332"/>
    </location>
</feature>
<dbReference type="Gene3D" id="1.10.275.20">
    <property type="entry name" value="Choline/Carnitine o-acyltransferase"/>
    <property type="match status" value="1"/>
</dbReference>
<keyword evidence="12" id="KW-1185">Reference proteome</keyword>
<comment type="caution">
    <text evidence="11">The sequence shown here is derived from an EMBL/GenBank/DDBJ whole genome shotgun (WGS) entry which is preliminary data.</text>
</comment>